<proteinExistence type="predicted"/>
<dbReference type="InterPro" id="IPR000717">
    <property type="entry name" value="PCI_dom"/>
</dbReference>
<dbReference type="PANTHER" id="PTHR12436">
    <property type="entry name" value="80 KDA MCM3-ASSOCIATED PROTEIN"/>
    <property type="match status" value="1"/>
</dbReference>
<evidence type="ECO:0000256" key="1">
    <source>
        <dbReference type="SAM" id="MobiDB-lite"/>
    </source>
</evidence>
<name>A0AAV0P821_9ROSI</name>
<feature type="compositionally biased region" description="Basic and acidic residues" evidence="1">
    <location>
        <begin position="1609"/>
        <end position="1618"/>
    </location>
</feature>
<evidence type="ECO:0000313" key="4">
    <source>
        <dbReference type="Proteomes" id="UP001154282"/>
    </source>
</evidence>
<feature type="region of interest" description="Disordered" evidence="1">
    <location>
        <begin position="1"/>
        <end position="49"/>
    </location>
</feature>
<organism evidence="3 4">
    <name type="scientific">Linum tenue</name>
    <dbReference type="NCBI Taxonomy" id="586396"/>
    <lineage>
        <taxon>Eukaryota</taxon>
        <taxon>Viridiplantae</taxon>
        <taxon>Streptophyta</taxon>
        <taxon>Embryophyta</taxon>
        <taxon>Tracheophyta</taxon>
        <taxon>Spermatophyta</taxon>
        <taxon>Magnoliopsida</taxon>
        <taxon>eudicotyledons</taxon>
        <taxon>Gunneridae</taxon>
        <taxon>Pentapetalae</taxon>
        <taxon>rosids</taxon>
        <taxon>fabids</taxon>
        <taxon>Malpighiales</taxon>
        <taxon>Linaceae</taxon>
        <taxon>Linum</taxon>
    </lineage>
</organism>
<gene>
    <name evidence="3" type="ORF">LITE_LOCUS37045</name>
</gene>
<feature type="region of interest" description="Disordered" evidence="1">
    <location>
        <begin position="168"/>
        <end position="227"/>
    </location>
</feature>
<dbReference type="GO" id="GO:0006406">
    <property type="term" value="P:mRNA export from nucleus"/>
    <property type="evidence" value="ECO:0007669"/>
    <property type="project" value="TreeGrafter"/>
</dbReference>
<feature type="compositionally biased region" description="Polar residues" evidence="1">
    <location>
        <begin position="327"/>
        <end position="336"/>
    </location>
</feature>
<feature type="domain" description="PCI" evidence="2">
    <location>
        <begin position="644"/>
        <end position="846"/>
    </location>
</feature>
<dbReference type="Pfam" id="PF03399">
    <property type="entry name" value="SAC3_GANP"/>
    <property type="match status" value="1"/>
</dbReference>
<evidence type="ECO:0000259" key="2">
    <source>
        <dbReference type="PROSITE" id="PS50250"/>
    </source>
</evidence>
<feature type="compositionally biased region" description="Polar residues" evidence="1">
    <location>
        <begin position="185"/>
        <end position="201"/>
    </location>
</feature>
<feature type="region of interest" description="Disordered" evidence="1">
    <location>
        <begin position="959"/>
        <end position="994"/>
    </location>
</feature>
<protein>
    <recommendedName>
        <fullName evidence="2">PCI domain-containing protein</fullName>
    </recommendedName>
</protein>
<dbReference type="FunFam" id="1.25.40.990:FF:000004">
    <property type="entry name" value="Putative peptidase C48 domain family protein"/>
    <property type="match status" value="1"/>
</dbReference>
<feature type="region of interest" description="Disordered" evidence="1">
    <location>
        <begin position="437"/>
        <end position="483"/>
    </location>
</feature>
<feature type="compositionally biased region" description="Polar residues" evidence="1">
    <location>
        <begin position="375"/>
        <end position="391"/>
    </location>
</feature>
<feature type="compositionally biased region" description="Polar residues" evidence="1">
    <location>
        <begin position="79"/>
        <end position="105"/>
    </location>
</feature>
<feature type="compositionally biased region" description="Acidic residues" evidence="1">
    <location>
        <begin position="1015"/>
        <end position="1034"/>
    </location>
</feature>
<reference evidence="3" key="1">
    <citation type="submission" date="2022-08" db="EMBL/GenBank/DDBJ databases">
        <authorList>
            <person name="Gutierrez-Valencia J."/>
        </authorList>
    </citation>
    <scope>NUCLEOTIDE SEQUENCE</scope>
</reference>
<feature type="region of interest" description="Disordered" evidence="1">
    <location>
        <begin position="375"/>
        <end position="409"/>
    </location>
</feature>
<feature type="region of interest" description="Disordered" evidence="1">
    <location>
        <begin position="78"/>
        <end position="105"/>
    </location>
</feature>
<dbReference type="GO" id="GO:0005737">
    <property type="term" value="C:cytoplasm"/>
    <property type="evidence" value="ECO:0007669"/>
    <property type="project" value="TreeGrafter"/>
</dbReference>
<dbReference type="InterPro" id="IPR045107">
    <property type="entry name" value="SAC3/GANP/THP3"/>
</dbReference>
<evidence type="ECO:0000313" key="3">
    <source>
        <dbReference type="EMBL" id="CAI0466478.1"/>
    </source>
</evidence>
<comment type="caution">
    <text evidence="3">The sequence shown here is derived from an EMBL/GenBank/DDBJ whole genome shotgun (WGS) entry which is preliminary data.</text>
</comment>
<keyword evidence="4" id="KW-1185">Reference proteome</keyword>
<feature type="region of interest" description="Disordered" evidence="1">
    <location>
        <begin position="1600"/>
        <end position="1629"/>
    </location>
</feature>
<accession>A0AAV0P821</accession>
<feature type="region of interest" description="Disordered" evidence="1">
    <location>
        <begin position="320"/>
        <end position="348"/>
    </location>
</feature>
<feature type="region of interest" description="Disordered" evidence="1">
    <location>
        <begin position="1012"/>
        <end position="1034"/>
    </location>
</feature>
<dbReference type="PROSITE" id="PS50250">
    <property type="entry name" value="PCI"/>
    <property type="match status" value="1"/>
</dbReference>
<dbReference type="EMBL" id="CAMGYJ010000008">
    <property type="protein sequence ID" value="CAI0466478.1"/>
    <property type="molecule type" value="Genomic_DNA"/>
</dbReference>
<dbReference type="PANTHER" id="PTHR12436:SF17">
    <property type="entry name" value="SAC3 FAMILY PROTEIN B"/>
    <property type="match status" value="1"/>
</dbReference>
<dbReference type="GO" id="GO:0070390">
    <property type="term" value="C:transcription export complex 2"/>
    <property type="evidence" value="ECO:0007669"/>
    <property type="project" value="TreeGrafter"/>
</dbReference>
<sequence length="1656" mass="184326">MAFAFGKDAGPTGRGNKVLPFGAPAASQAPPLTQPGPPRSPCYHLRGPPPMDSAQFPPLGYGTPRFVGSHYPSARMPNMSESQRPQSFTWRSGISQSPASYPSLTTRPRISDECLTSYHIGVLYFSPRPVESPPRWGNGNRSFLNGDGQKDPTPYAVKSLVATRNSGTAVAAKVTGLQDQKRSRSPYSTDEVGSQNSSLGFSQRLVESPPGWGNGNQSILDGDGQKDPAPYAAKSLVATRNSGGVVAAKVTGLRDQKRTRSSTHYTDEVGSQNLSLGFPQRAAYSPPAWDDNNSRVPGSFPNLSNHQLSPGQVNEVTNGHLQKRSKSPTANGSFQGNAPFIKNERPFSPIGLNTQSDPIYNNADSQIPQRVLPSFKNTTAESSPTRNTSALVSKRTRSPEFGSRKVLPGSSFSTIDDTEREIQAKAKRLARFKEELSEEIENGSDIGDRDIPVGGPEQSKQRQNVPVNHSTEDRTNDNNVSDLEGLGTSRLIVGVCPDMCPESERGERERKGDLDQYERLDGDRNQTNRLLAVKKYTRTAEREAYLIRPMPVLKKTIDYLLSLLDQPYDGNFLGRYNFLWDRMRAIRMDLRMQHIFNLEAITMLEQMVFFLSLIIIRLHIIAMHELCEYTKGEGFSEGFDAHLNIEQMNKTSVELFQMYDDHRKKGINVPSEKEFRGYYALLKLDKHPGYKVEPSELSLDLAKMTPEIRQTPEVLFARDVARACRTGNFIAFFRLGKKATYLQACLMHAHFAKLRTHALASLYAGLQTNQGAPVSQVAKWLAMEEEDVETLLAYYGFSIKDFEEPYMVKEGPFLNSDKDFPTKRSRLVHLKKSNTIGKDILPSAQVTPLLAEATRKLQVPSIDKKNPSRTFTVKAAPALVDKKRSISAINTEMPDSQVVPSPKFGMQKQRTTSRSEIDRMEMETNNNNHVAASVNIAPWNFLSASSSPKSQPAKVGVLEKSTNDSPFPITKTEGLLPQPVLGVPMKESPPSGEKAMPREFVIHQIVVGNLFQDEGTPDVDQEDEDDKSVENHEDEEVARAKLKLFVRLWKRRVSRHKELRRQREMAANAAMSSLSLGPLIRRIQEQPSNILEFDIDYVMKERCRMYEHSWSRLNPSEIFAGEASSRDPDPKYLCWKLVLCSQSQEDDQPERSMHAAAGPWLCSKLIPNRPNDTDNKDELLTSSPGLSIWRKSVSCEVCCLSVVRNSSFCTPDEAAAGATAVVFVVSETIPMSSQRITLHNLLSAIHPSSSLPLVVFCGKRDRTVPDPLSAIAHELGLNSIDKSRIRSFSIVFLVGDDANGFFSDSRVREGLRWLASESPQQPDVQSIRLPELVLARLKPSLDALEKMNDPEVGPNRCISAFNEALDWSVEEILTAARANPTGWPCPELVMLEESEIMLIESYLPSIGWSSPSKTEPLISALLSCKLPGFADDLSWLDEGTANMGDELEKLSTEAENRLIRYLTESSGMMGFSLAAREAHVVLQRSARLEFRDCSSYHIVVNWVKAFRRVFNWQLNKLSSEAYVLRSHIVDLESLMLDEQGSISSPYVSQPSLDQVIHVGCFPLVLPRVQPKLVTSIRVSTPDVPATVDTTLQIRNGEQASPPIVSHGVAGDEERRAEVKTPFSSKPTTKEADKLSRLLEQCNIVQNSIEEKLSIYF</sequence>
<dbReference type="InterPro" id="IPR005062">
    <property type="entry name" value="SAC3/GANP/THP3_conserved"/>
</dbReference>
<dbReference type="Gene3D" id="1.25.40.990">
    <property type="match status" value="1"/>
</dbReference>
<dbReference type="Proteomes" id="UP001154282">
    <property type="component" value="Unassembled WGS sequence"/>
</dbReference>